<dbReference type="CDD" id="cd01392">
    <property type="entry name" value="HTH_LacI"/>
    <property type="match status" value="1"/>
</dbReference>
<dbReference type="PANTHER" id="PTHR30146">
    <property type="entry name" value="LACI-RELATED TRANSCRIPTIONAL REPRESSOR"/>
    <property type="match status" value="1"/>
</dbReference>
<protein>
    <submittedName>
        <fullName evidence="5">LacI family DNA-binding transcriptional regulator</fullName>
    </submittedName>
</protein>
<feature type="domain" description="HTH lacI-type" evidence="4">
    <location>
        <begin position="4"/>
        <end position="47"/>
    </location>
</feature>
<evidence type="ECO:0000256" key="1">
    <source>
        <dbReference type="ARBA" id="ARBA00023015"/>
    </source>
</evidence>
<dbReference type="CDD" id="cd06267">
    <property type="entry name" value="PBP1_LacI_sugar_binding-like"/>
    <property type="match status" value="1"/>
</dbReference>
<dbReference type="Pfam" id="PF13377">
    <property type="entry name" value="Peripla_BP_3"/>
    <property type="match status" value="1"/>
</dbReference>
<keyword evidence="1" id="KW-0805">Transcription regulation</keyword>
<gene>
    <name evidence="5" type="ORF">ACFSX5_16695</name>
</gene>
<organism evidence="5 6">
    <name type="scientific">Devosia albogilva</name>
    <dbReference type="NCBI Taxonomy" id="429726"/>
    <lineage>
        <taxon>Bacteria</taxon>
        <taxon>Pseudomonadati</taxon>
        <taxon>Pseudomonadota</taxon>
        <taxon>Alphaproteobacteria</taxon>
        <taxon>Hyphomicrobiales</taxon>
        <taxon>Devosiaceae</taxon>
        <taxon>Devosia</taxon>
    </lineage>
</organism>
<evidence type="ECO:0000256" key="3">
    <source>
        <dbReference type="ARBA" id="ARBA00023163"/>
    </source>
</evidence>
<reference evidence="6" key="1">
    <citation type="journal article" date="2019" name="Int. J. Syst. Evol. Microbiol.">
        <title>The Global Catalogue of Microorganisms (GCM) 10K type strain sequencing project: providing services to taxonomists for standard genome sequencing and annotation.</title>
        <authorList>
            <consortium name="The Broad Institute Genomics Platform"/>
            <consortium name="The Broad Institute Genome Sequencing Center for Infectious Disease"/>
            <person name="Wu L."/>
            <person name="Ma J."/>
        </authorList>
    </citation>
    <scope>NUCLEOTIDE SEQUENCE [LARGE SCALE GENOMIC DNA]</scope>
    <source>
        <strain evidence="6">CCM 7427</strain>
    </source>
</reference>
<keyword evidence="3" id="KW-0804">Transcription</keyword>
<dbReference type="Pfam" id="PF00356">
    <property type="entry name" value="LacI"/>
    <property type="match status" value="1"/>
</dbReference>
<dbReference type="GO" id="GO:0003677">
    <property type="term" value="F:DNA binding"/>
    <property type="evidence" value="ECO:0007669"/>
    <property type="project" value="UniProtKB-KW"/>
</dbReference>
<dbReference type="InterPro" id="IPR000843">
    <property type="entry name" value="HTH_LacI"/>
</dbReference>
<dbReference type="InterPro" id="IPR028082">
    <property type="entry name" value="Peripla_BP_I"/>
</dbReference>
<comment type="caution">
    <text evidence="5">The sequence shown here is derived from an EMBL/GenBank/DDBJ whole genome shotgun (WGS) entry which is preliminary data.</text>
</comment>
<accession>A0ABW5QNV6</accession>
<dbReference type="EMBL" id="JBHUNP010000001">
    <property type="protein sequence ID" value="MFD2649427.1"/>
    <property type="molecule type" value="Genomic_DNA"/>
</dbReference>
<dbReference type="RefSeq" id="WP_386834963.1">
    <property type="nucleotide sequence ID" value="NZ_JBHUNP010000001.1"/>
</dbReference>
<dbReference type="PANTHER" id="PTHR30146:SF153">
    <property type="entry name" value="LACTOSE OPERON REPRESSOR"/>
    <property type="match status" value="1"/>
</dbReference>
<dbReference type="Proteomes" id="UP001597521">
    <property type="component" value="Unassembled WGS sequence"/>
</dbReference>
<dbReference type="SUPFAM" id="SSF53822">
    <property type="entry name" value="Periplasmic binding protein-like I"/>
    <property type="match status" value="1"/>
</dbReference>
<keyword evidence="2 5" id="KW-0238">DNA-binding</keyword>
<dbReference type="SUPFAM" id="SSF47413">
    <property type="entry name" value="lambda repressor-like DNA-binding domains"/>
    <property type="match status" value="1"/>
</dbReference>
<evidence type="ECO:0000259" key="4">
    <source>
        <dbReference type="PROSITE" id="PS50932"/>
    </source>
</evidence>
<evidence type="ECO:0000313" key="5">
    <source>
        <dbReference type="EMBL" id="MFD2649427.1"/>
    </source>
</evidence>
<sequence>MTRVTLATIAEKTGLSKFAVSRALSGKSGVSEETRRLVQSVAADLGYLRPVQDSTPNVLGIVFHDTDLVNSELQVLVQSGFQSEAARRGYQARMIWTHLPDEVEAFARTCAGVSMVGPHLKESKYRIKELGIPLSLNGWIDPLERFDMVHGTDHESGAAVANYLIGLGHRRIAYVQGSANYRGRVERLYGLREVVEQHPDVELRQLTFDSEKMFMGCFRELLDEGFNPTAFFCAHDGLALTAMSELMGMGYKIPHDATVIGFGDFSAATQITPNLTTVKTQGQEIGAGLARVLDDRIHQRINPSVPVRVMLCGHLIERQSSGPAPASATAAKRLAAAG</sequence>
<dbReference type="InterPro" id="IPR010982">
    <property type="entry name" value="Lambda_DNA-bd_dom_sf"/>
</dbReference>
<dbReference type="PROSITE" id="PS50932">
    <property type="entry name" value="HTH_LACI_2"/>
    <property type="match status" value="1"/>
</dbReference>
<dbReference type="Gene3D" id="3.40.50.2300">
    <property type="match status" value="2"/>
</dbReference>
<dbReference type="SMART" id="SM00354">
    <property type="entry name" value="HTH_LACI"/>
    <property type="match status" value="1"/>
</dbReference>
<keyword evidence="6" id="KW-1185">Reference proteome</keyword>
<dbReference type="InterPro" id="IPR046335">
    <property type="entry name" value="LacI/GalR-like_sensor"/>
</dbReference>
<proteinExistence type="predicted"/>
<name>A0ABW5QNV6_9HYPH</name>
<evidence type="ECO:0000313" key="6">
    <source>
        <dbReference type="Proteomes" id="UP001597521"/>
    </source>
</evidence>
<evidence type="ECO:0000256" key="2">
    <source>
        <dbReference type="ARBA" id="ARBA00023125"/>
    </source>
</evidence>
<dbReference type="Gene3D" id="1.10.260.40">
    <property type="entry name" value="lambda repressor-like DNA-binding domains"/>
    <property type="match status" value="1"/>
</dbReference>